<evidence type="ECO:0000313" key="1">
    <source>
        <dbReference type="EMBL" id="HIR94096.1"/>
    </source>
</evidence>
<dbReference type="InterPro" id="IPR019271">
    <property type="entry name" value="DUF2284_metal-binding"/>
</dbReference>
<dbReference type="Proteomes" id="UP000886841">
    <property type="component" value="Unassembled WGS sequence"/>
</dbReference>
<gene>
    <name evidence="1" type="ORF">IAB98_11825</name>
</gene>
<dbReference type="EMBL" id="DVHU01000106">
    <property type="protein sequence ID" value="HIR94096.1"/>
    <property type="molecule type" value="Genomic_DNA"/>
</dbReference>
<name>A0A9D1ELM0_9FIRM</name>
<proteinExistence type="predicted"/>
<dbReference type="AlphaFoldDB" id="A0A9D1ELM0"/>
<reference evidence="1" key="1">
    <citation type="submission" date="2020-10" db="EMBL/GenBank/DDBJ databases">
        <authorList>
            <person name="Gilroy R."/>
        </authorList>
    </citation>
    <scope>NUCLEOTIDE SEQUENCE</scope>
    <source>
        <strain evidence="1">ChiSxjej1B13-7041</strain>
    </source>
</reference>
<accession>A0A9D1ELM0</accession>
<protein>
    <submittedName>
        <fullName evidence="1">DUF2284 domain-containing protein</fullName>
    </submittedName>
</protein>
<reference evidence="1" key="2">
    <citation type="journal article" date="2021" name="PeerJ">
        <title>Extensive microbial diversity within the chicken gut microbiome revealed by metagenomics and culture.</title>
        <authorList>
            <person name="Gilroy R."/>
            <person name="Ravi A."/>
            <person name="Getino M."/>
            <person name="Pursley I."/>
            <person name="Horton D.L."/>
            <person name="Alikhan N.F."/>
            <person name="Baker D."/>
            <person name="Gharbi K."/>
            <person name="Hall N."/>
            <person name="Watson M."/>
            <person name="Adriaenssens E.M."/>
            <person name="Foster-Nyarko E."/>
            <person name="Jarju S."/>
            <person name="Secka A."/>
            <person name="Antonio M."/>
            <person name="Oren A."/>
            <person name="Chaudhuri R.R."/>
            <person name="La Ragione R."/>
            <person name="Hildebrand F."/>
            <person name="Pallen M.J."/>
        </authorList>
    </citation>
    <scope>NUCLEOTIDE SEQUENCE</scope>
    <source>
        <strain evidence="1">ChiSxjej1B13-7041</strain>
    </source>
</reference>
<comment type="caution">
    <text evidence="1">The sequence shown here is derived from an EMBL/GenBank/DDBJ whole genome shotgun (WGS) entry which is preliminary data.</text>
</comment>
<evidence type="ECO:0000313" key="2">
    <source>
        <dbReference type="Proteomes" id="UP000886841"/>
    </source>
</evidence>
<organism evidence="1 2">
    <name type="scientific">Candidatus Egerieimonas intestinavium</name>
    <dbReference type="NCBI Taxonomy" id="2840777"/>
    <lineage>
        <taxon>Bacteria</taxon>
        <taxon>Bacillati</taxon>
        <taxon>Bacillota</taxon>
        <taxon>Clostridia</taxon>
        <taxon>Lachnospirales</taxon>
        <taxon>Lachnospiraceae</taxon>
        <taxon>Lachnospiraceae incertae sedis</taxon>
        <taxon>Candidatus Egerieimonas</taxon>
    </lineage>
</organism>
<sequence>MNNREIEALITQFPIYQYAFVETESIEFTEKVRTICKKECSRYGKSWSCPPAVGTLDDCKNRCREYPQALFFSTIADVPDYSDMDQLLATRREHEKITSQIEELLRKEGHKCYTLSSDSCALCEKCTYPKRSCLHPEQMHPCIESHGIVIIPLVEANHMDYFMGEQMVIWFSLIFLQLAG</sequence>
<dbReference type="Pfam" id="PF10050">
    <property type="entry name" value="DUF2284"/>
    <property type="match status" value="1"/>
</dbReference>